<dbReference type="InterPro" id="IPR000212">
    <property type="entry name" value="DNA_helicase_UvrD/REP"/>
</dbReference>
<proteinExistence type="predicted"/>
<organism evidence="8 9">
    <name type="scientific">Ruminiclostridium hungatei</name>
    <name type="common">Clostridium hungatei</name>
    <dbReference type="NCBI Taxonomy" id="48256"/>
    <lineage>
        <taxon>Bacteria</taxon>
        <taxon>Bacillati</taxon>
        <taxon>Bacillota</taxon>
        <taxon>Clostridia</taxon>
        <taxon>Eubacteriales</taxon>
        <taxon>Oscillospiraceae</taxon>
        <taxon>Ruminiclostridium</taxon>
    </lineage>
</organism>
<keyword evidence="1 5" id="KW-0547">Nucleotide-binding</keyword>
<dbReference type="Pfam" id="PF13538">
    <property type="entry name" value="UvrD_C_2"/>
    <property type="match status" value="1"/>
</dbReference>
<feature type="domain" description="UvrD-like helicase ATP-binding" evidence="7">
    <location>
        <begin position="211"/>
        <end position="593"/>
    </location>
</feature>
<comment type="caution">
    <text evidence="8">The sequence shown here is derived from an EMBL/GenBank/DDBJ whole genome shotgun (WGS) entry which is preliminary data.</text>
</comment>
<keyword evidence="6" id="KW-0175">Coiled coil</keyword>
<dbReference type="GO" id="GO:0005524">
    <property type="term" value="F:ATP binding"/>
    <property type="evidence" value="ECO:0007669"/>
    <property type="project" value="UniProtKB-UniRule"/>
</dbReference>
<dbReference type="InterPro" id="IPR014016">
    <property type="entry name" value="UvrD-like_ATP-bd"/>
</dbReference>
<dbReference type="AlphaFoldDB" id="A0A1V4SHE9"/>
<dbReference type="EMBL" id="MZGX01000023">
    <property type="protein sequence ID" value="OPX42895.1"/>
    <property type="molecule type" value="Genomic_DNA"/>
</dbReference>
<feature type="binding site" evidence="5">
    <location>
        <begin position="232"/>
        <end position="239"/>
    </location>
    <ligand>
        <name>ATP</name>
        <dbReference type="ChEBI" id="CHEBI:30616"/>
    </ligand>
</feature>
<evidence type="ECO:0000256" key="5">
    <source>
        <dbReference type="PROSITE-ProRule" id="PRU00560"/>
    </source>
</evidence>
<gene>
    <name evidence="8" type="primary">helD_2</name>
    <name evidence="8" type="ORF">CLHUN_32190</name>
</gene>
<dbReference type="GO" id="GO:0043138">
    <property type="term" value="F:3'-5' DNA helicase activity"/>
    <property type="evidence" value="ECO:0007669"/>
    <property type="project" value="TreeGrafter"/>
</dbReference>
<dbReference type="PANTHER" id="PTHR11070:SF17">
    <property type="entry name" value="DNA HELICASE IV"/>
    <property type="match status" value="1"/>
</dbReference>
<reference evidence="8 9" key="1">
    <citation type="submission" date="2017-03" db="EMBL/GenBank/DDBJ databases">
        <title>Genome sequence of Clostridium hungatei DSM 14427.</title>
        <authorList>
            <person name="Poehlein A."/>
            <person name="Daniel R."/>
        </authorList>
    </citation>
    <scope>NUCLEOTIDE SEQUENCE [LARGE SCALE GENOMIC DNA]</scope>
    <source>
        <strain evidence="8 9">DSM 14427</strain>
    </source>
</reference>
<evidence type="ECO:0000256" key="2">
    <source>
        <dbReference type="ARBA" id="ARBA00022801"/>
    </source>
</evidence>
<keyword evidence="3 5" id="KW-0347">Helicase</keyword>
<dbReference type="RefSeq" id="WP_165755776.1">
    <property type="nucleotide sequence ID" value="NZ_MZGX01000023.1"/>
</dbReference>
<evidence type="ECO:0000313" key="9">
    <source>
        <dbReference type="Proteomes" id="UP000191554"/>
    </source>
</evidence>
<evidence type="ECO:0000259" key="7">
    <source>
        <dbReference type="PROSITE" id="PS51198"/>
    </source>
</evidence>
<name>A0A1V4SHE9_RUMHU</name>
<dbReference type="STRING" id="48256.CLHUN_32190"/>
<feature type="coiled-coil region" evidence="6">
    <location>
        <begin position="12"/>
        <end position="46"/>
    </location>
</feature>
<dbReference type="Proteomes" id="UP000191554">
    <property type="component" value="Unassembled WGS sequence"/>
</dbReference>
<keyword evidence="9" id="KW-1185">Reference proteome</keyword>
<evidence type="ECO:0000256" key="4">
    <source>
        <dbReference type="ARBA" id="ARBA00022840"/>
    </source>
</evidence>
<dbReference type="GO" id="GO:0005829">
    <property type="term" value="C:cytosol"/>
    <property type="evidence" value="ECO:0007669"/>
    <property type="project" value="TreeGrafter"/>
</dbReference>
<dbReference type="Pfam" id="PF00580">
    <property type="entry name" value="UvrD-helicase"/>
    <property type="match status" value="1"/>
</dbReference>
<dbReference type="SUPFAM" id="SSF52540">
    <property type="entry name" value="P-loop containing nucleoside triphosphate hydrolases"/>
    <property type="match status" value="1"/>
</dbReference>
<dbReference type="PANTHER" id="PTHR11070">
    <property type="entry name" value="UVRD / RECB / PCRA DNA HELICASE FAMILY MEMBER"/>
    <property type="match status" value="1"/>
</dbReference>
<accession>A0A1V4SHE9</accession>
<sequence>MITGKEIWDFEKARLERVVKEIRLQLDRETDAVVNFKKEAIELQKKMWEEVKLTTTDLTDLEGAAQVWQYQTGIANEARKYQFSFSKVTRLEKMLQSAYFGRIDFAEDGEASAEQIYIGIHNLITGNNREILVYDWRAPISGMFYDFENGTCRYDCPSGTISGQMLLKRQYKISGTNILYMFDSSLSINDEMLKEILGKSTDSRMKTIVTSIQREQNTVIRNSGSRTLIVEGPAGSGKTSIALHRAAYLLYKFRDSITADNILVFSPNHVFEDYISNVLPDLGEEEIKRSTFIDYFRKMLDSSYRIESMNGQMEDILSCSAAKTRLLGIRLKASAEFLSMLKKYVWELEGGEGLEFKSLVLNGTVIISSNEIYKLFINDYSYFTYSKRLEKLRQRLFYLLEKFEEDRVMKAAGDSGQGRGQDLESGRSLAEKEITAEYEVLKEEIIKMTSFDIYRLYIAFLSNMSIWTAESDLWEPEQLQAIGTYTVSRLSKGVIDYEDTAPIIYLKTALDSVSEAKAIKHVIIDEAQDYTVIHYEIFRRAFANSDRTILGDENQSVNGYMNVGNFENIYEVFGGKAADSTESIRLTKSYRSSKEIAGFCKQLLLKPDCSEQLDRHGNKPVVIRQDKAHLKERLASDIMSLKNRGHKLIAVICKTAAQCEALFSALKPLTDISLVSNKNEEYQGGAVIIPSYLAKGLEFDAVLVSTADEEEYSRAEDRRLLYTVCTRALHELYLYYCQDLSGFIKEMDGAYYTCEVSGR</sequence>
<dbReference type="GO" id="GO:0003677">
    <property type="term" value="F:DNA binding"/>
    <property type="evidence" value="ECO:0007669"/>
    <property type="project" value="InterPro"/>
</dbReference>
<dbReference type="EC" id="3.6.4.12" evidence="8"/>
<evidence type="ECO:0000256" key="3">
    <source>
        <dbReference type="ARBA" id="ARBA00022806"/>
    </source>
</evidence>
<dbReference type="GO" id="GO:0000725">
    <property type="term" value="P:recombinational repair"/>
    <property type="evidence" value="ECO:0007669"/>
    <property type="project" value="TreeGrafter"/>
</dbReference>
<evidence type="ECO:0000313" key="8">
    <source>
        <dbReference type="EMBL" id="OPX42895.1"/>
    </source>
</evidence>
<protein>
    <submittedName>
        <fullName evidence="8">Helicase IV</fullName>
        <ecNumber evidence="8">3.6.4.12</ecNumber>
    </submittedName>
</protein>
<dbReference type="GO" id="GO:0016787">
    <property type="term" value="F:hydrolase activity"/>
    <property type="evidence" value="ECO:0007669"/>
    <property type="project" value="UniProtKB-UniRule"/>
</dbReference>
<keyword evidence="4 5" id="KW-0067">ATP-binding</keyword>
<dbReference type="PROSITE" id="PS51198">
    <property type="entry name" value="UVRD_HELICASE_ATP_BIND"/>
    <property type="match status" value="1"/>
</dbReference>
<evidence type="ECO:0000256" key="6">
    <source>
        <dbReference type="SAM" id="Coils"/>
    </source>
</evidence>
<dbReference type="InterPro" id="IPR027417">
    <property type="entry name" value="P-loop_NTPase"/>
</dbReference>
<evidence type="ECO:0000256" key="1">
    <source>
        <dbReference type="ARBA" id="ARBA00022741"/>
    </source>
</evidence>
<dbReference type="Gene3D" id="3.40.50.300">
    <property type="entry name" value="P-loop containing nucleotide triphosphate hydrolases"/>
    <property type="match status" value="3"/>
</dbReference>
<keyword evidence="2 5" id="KW-0378">Hydrolase</keyword>
<dbReference type="InterPro" id="IPR027785">
    <property type="entry name" value="UvrD-like_helicase_C"/>
</dbReference>